<organism evidence="5 6">
    <name type="scientific">Stylosanthes scabra</name>
    <dbReference type="NCBI Taxonomy" id="79078"/>
    <lineage>
        <taxon>Eukaryota</taxon>
        <taxon>Viridiplantae</taxon>
        <taxon>Streptophyta</taxon>
        <taxon>Embryophyta</taxon>
        <taxon>Tracheophyta</taxon>
        <taxon>Spermatophyta</taxon>
        <taxon>Magnoliopsida</taxon>
        <taxon>eudicotyledons</taxon>
        <taxon>Gunneridae</taxon>
        <taxon>Pentapetalae</taxon>
        <taxon>rosids</taxon>
        <taxon>fabids</taxon>
        <taxon>Fabales</taxon>
        <taxon>Fabaceae</taxon>
        <taxon>Papilionoideae</taxon>
        <taxon>50 kb inversion clade</taxon>
        <taxon>dalbergioids sensu lato</taxon>
        <taxon>Dalbergieae</taxon>
        <taxon>Pterocarpus clade</taxon>
        <taxon>Stylosanthes</taxon>
    </lineage>
</organism>
<evidence type="ECO:0000259" key="4">
    <source>
        <dbReference type="SMART" id="SM01383"/>
    </source>
</evidence>
<dbReference type="Pfam" id="PF00181">
    <property type="entry name" value="Ribosomal_L2_N"/>
    <property type="match status" value="1"/>
</dbReference>
<feature type="domain" description="Large ribosomal subunit protein uL2 RNA-binding" evidence="4">
    <location>
        <begin position="74"/>
        <end position="150"/>
    </location>
</feature>
<accession>A0ABU6T6N0</accession>
<dbReference type="SUPFAM" id="SSF50249">
    <property type="entry name" value="Nucleic acid-binding proteins"/>
    <property type="match status" value="1"/>
</dbReference>
<keyword evidence="3" id="KW-0687">Ribonucleoprotein</keyword>
<reference evidence="5 6" key="1">
    <citation type="journal article" date="2023" name="Plants (Basel)">
        <title>Bridging the Gap: Combining Genomics and Transcriptomics Approaches to Understand Stylosanthes scabra, an Orphan Legume from the Brazilian Caatinga.</title>
        <authorList>
            <person name="Ferreira-Neto J.R.C."/>
            <person name="da Silva M.D."/>
            <person name="Binneck E."/>
            <person name="de Melo N.F."/>
            <person name="da Silva R.H."/>
            <person name="de Melo A.L.T.M."/>
            <person name="Pandolfi V."/>
            <person name="Bustamante F.O."/>
            <person name="Brasileiro-Vidal A.C."/>
            <person name="Benko-Iseppon A.M."/>
        </authorList>
    </citation>
    <scope>NUCLEOTIDE SEQUENCE [LARGE SCALE GENOMIC DNA]</scope>
    <source>
        <tissue evidence="5">Leaves</tissue>
    </source>
</reference>
<name>A0ABU6T6N0_9FABA</name>
<dbReference type="InterPro" id="IPR012340">
    <property type="entry name" value="NA-bd_OB-fold"/>
</dbReference>
<keyword evidence="2" id="KW-0689">Ribosomal protein</keyword>
<dbReference type="PANTHER" id="PTHR13691">
    <property type="entry name" value="RIBOSOMAL PROTEIN L2"/>
    <property type="match status" value="1"/>
</dbReference>
<protein>
    <recommendedName>
        <fullName evidence="4">Large ribosomal subunit protein uL2 RNA-binding domain-containing protein</fullName>
    </recommendedName>
</protein>
<dbReference type="InterPro" id="IPR002171">
    <property type="entry name" value="Ribosomal_uL2"/>
</dbReference>
<gene>
    <name evidence="5" type="ORF">PIB30_013304</name>
</gene>
<dbReference type="PANTHER" id="PTHR13691:SF72">
    <property type="entry name" value="EXPRESSED PROTEIN"/>
    <property type="match status" value="1"/>
</dbReference>
<comment type="similarity">
    <text evidence="1">Belongs to the universal ribosomal protein uL2 family.</text>
</comment>
<dbReference type="Proteomes" id="UP001341840">
    <property type="component" value="Unassembled WGS sequence"/>
</dbReference>
<evidence type="ECO:0000256" key="3">
    <source>
        <dbReference type="ARBA" id="ARBA00023274"/>
    </source>
</evidence>
<keyword evidence="6" id="KW-1185">Reference proteome</keyword>
<evidence type="ECO:0000313" key="6">
    <source>
        <dbReference type="Proteomes" id="UP001341840"/>
    </source>
</evidence>
<dbReference type="InterPro" id="IPR022666">
    <property type="entry name" value="Ribosomal_uL2_RNA-bd_dom"/>
</dbReference>
<evidence type="ECO:0000256" key="2">
    <source>
        <dbReference type="ARBA" id="ARBA00022980"/>
    </source>
</evidence>
<comment type="caution">
    <text evidence="5">The sequence shown here is derived from an EMBL/GenBank/DDBJ whole genome shotgun (WGS) entry which is preliminary data.</text>
</comment>
<dbReference type="SMART" id="SM01383">
    <property type="entry name" value="Ribosomal_L2"/>
    <property type="match status" value="1"/>
</dbReference>
<sequence length="228" mass="25135">MAIPLGVVLFQLFKSKLRIGFATLPKLEGGVKSINLLACDVSSFVLGSSSLLAFLLCLVFRALAFILRISSPFGIGKTAKKTSFHRGGGTKRLERTIDLKRNVAPSSLGVIEQIEHDPNRSSSIALIRCINGIRCHAMLEKLHCSTLVQYREKPVLHLHMIQRLDPNFFPLDCSGSSRASFFAPRARGEDVAGLDMGWLVNVGISLFKPLHHEQNQDWLNMEGGLLSP</sequence>
<evidence type="ECO:0000313" key="5">
    <source>
        <dbReference type="EMBL" id="MED6144190.1"/>
    </source>
</evidence>
<evidence type="ECO:0000256" key="1">
    <source>
        <dbReference type="ARBA" id="ARBA00005636"/>
    </source>
</evidence>
<proteinExistence type="inferred from homology"/>
<dbReference type="EMBL" id="JASCZI010090655">
    <property type="protein sequence ID" value="MED6144190.1"/>
    <property type="molecule type" value="Genomic_DNA"/>
</dbReference>
<dbReference type="Gene3D" id="2.40.50.140">
    <property type="entry name" value="Nucleic acid-binding proteins"/>
    <property type="match status" value="1"/>
</dbReference>